<evidence type="ECO:0000256" key="5">
    <source>
        <dbReference type="ARBA" id="ARBA00022741"/>
    </source>
</evidence>
<evidence type="ECO:0000259" key="8">
    <source>
        <dbReference type="PROSITE" id="PS50893"/>
    </source>
</evidence>
<evidence type="ECO:0000256" key="1">
    <source>
        <dbReference type="ARBA" id="ARBA00004202"/>
    </source>
</evidence>
<dbReference type="Pfam" id="PF08352">
    <property type="entry name" value="oligo_HPY"/>
    <property type="match status" value="1"/>
</dbReference>
<evidence type="ECO:0000256" key="2">
    <source>
        <dbReference type="ARBA" id="ARBA00005417"/>
    </source>
</evidence>
<evidence type="ECO:0000256" key="3">
    <source>
        <dbReference type="ARBA" id="ARBA00022448"/>
    </source>
</evidence>
<feature type="domain" description="ABC transporter" evidence="8">
    <location>
        <begin position="7"/>
        <end position="258"/>
    </location>
</feature>
<comment type="caution">
    <text evidence="9">The sequence shown here is derived from an EMBL/GenBank/DDBJ whole genome shotgun (WGS) entry which is preliminary data.</text>
</comment>
<dbReference type="GO" id="GO:0005524">
    <property type="term" value="F:ATP binding"/>
    <property type="evidence" value="ECO:0007669"/>
    <property type="project" value="UniProtKB-KW"/>
</dbReference>
<dbReference type="PROSITE" id="PS50893">
    <property type="entry name" value="ABC_TRANSPORTER_2"/>
    <property type="match status" value="1"/>
</dbReference>
<name>A0ABT7HZL0_MAMSC</name>
<gene>
    <name evidence="9" type="ORF">OWO77_11480</name>
</gene>
<keyword evidence="6 9" id="KW-0067">ATP-binding</keyword>
<dbReference type="Proteomes" id="UP001176210">
    <property type="component" value="Unassembled WGS sequence"/>
</dbReference>
<dbReference type="SUPFAM" id="SSF52540">
    <property type="entry name" value="P-loop containing nucleoside triphosphate hydrolases"/>
    <property type="match status" value="1"/>
</dbReference>
<organism evidence="9 10">
    <name type="scientific">Mammaliicoccus sciuri</name>
    <name type="common">Staphylococcus sciuri</name>
    <dbReference type="NCBI Taxonomy" id="1296"/>
    <lineage>
        <taxon>Bacteria</taxon>
        <taxon>Bacillati</taxon>
        <taxon>Bacillota</taxon>
        <taxon>Bacilli</taxon>
        <taxon>Bacillales</taxon>
        <taxon>Staphylococcaceae</taxon>
        <taxon>Mammaliicoccus</taxon>
    </lineage>
</organism>
<comment type="subcellular location">
    <subcellularLocation>
        <location evidence="1">Cell membrane</location>
        <topology evidence="1">Peripheral membrane protein</topology>
    </subcellularLocation>
</comment>
<keyword evidence="5" id="KW-0547">Nucleotide-binding</keyword>
<dbReference type="InterPro" id="IPR013563">
    <property type="entry name" value="Oligopep_ABC_C"/>
</dbReference>
<sequence>MHGNHLLEIHNLSTGFDINGKNYNAISNVNLTLEKGEILGIVGESGSGKSVLSMSILKLLPEKIAKINSGEIKYMGERIDQYTNEQLNNIRGKELAMIFQEPMTSLNPVFTIGNQLIEMMLLHLNISKKEAKERAIDLLKKVGIPRAQQVINEYPHQLSGGMRQRVMIAMSISCYPKLLIADEPTTALDVTVQAQILDLLKNVQDETDMGVIFISHDLGVIAEICDTVAVMYAGKIVERASVEEIFNNPKHPYTKLLLKTIPRLDIKQDKLETIKGSVPSIDKIPSVGCNFYDRCPFAMDACATTNLKDISINEQHKVTCHLYDESISEKGGPLHV</sequence>
<dbReference type="PANTHER" id="PTHR43297:SF2">
    <property type="entry name" value="DIPEPTIDE TRANSPORT ATP-BINDING PROTEIN DPPD"/>
    <property type="match status" value="1"/>
</dbReference>
<dbReference type="NCBIfam" id="TIGR01727">
    <property type="entry name" value="oligo_HPY"/>
    <property type="match status" value="1"/>
</dbReference>
<evidence type="ECO:0000313" key="10">
    <source>
        <dbReference type="Proteomes" id="UP001176210"/>
    </source>
</evidence>
<evidence type="ECO:0000256" key="6">
    <source>
        <dbReference type="ARBA" id="ARBA00022840"/>
    </source>
</evidence>
<dbReference type="Pfam" id="PF00005">
    <property type="entry name" value="ABC_tran"/>
    <property type="match status" value="1"/>
</dbReference>
<keyword evidence="7" id="KW-0472">Membrane</keyword>
<dbReference type="PROSITE" id="PS00211">
    <property type="entry name" value="ABC_TRANSPORTER_1"/>
    <property type="match status" value="1"/>
</dbReference>
<keyword evidence="10" id="KW-1185">Reference proteome</keyword>
<evidence type="ECO:0000256" key="4">
    <source>
        <dbReference type="ARBA" id="ARBA00022475"/>
    </source>
</evidence>
<proteinExistence type="inferred from homology"/>
<protein>
    <submittedName>
        <fullName evidence="9">ABC transporter ATP-binding protein</fullName>
    </submittedName>
</protein>
<dbReference type="RefSeq" id="WP_196308347.1">
    <property type="nucleotide sequence ID" value="NZ_CP120185.1"/>
</dbReference>
<dbReference type="InterPro" id="IPR050388">
    <property type="entry name" value="ABC_Ni/Peptide_Import"/>
</dbReference>
<dbReference type="SMART" id="SM00382">
    <property type="entry name" value="AAA"/>
    <property type="match status" value="1"/>
</dbReference>
<dbReference type="InterPro" id="IPR027417">
    <property type="entry name" value="P-loop_NTPase"/>
</dbReference>
<keyword evidence="4" id="KW-1003">Cell membrane</keyword>
<accession>A0ABT7HZL0</accession>
<dbReference type="Gene3D" id="3.40.50.300">
    <property type="entry name" value="P-loop containing nucleotide triphosphate hydrolases"/>
    <property type="match status" value="1"/>
</dbReference>
<dbReference type="CDD" id="cd03257">
    <property type="entry name" value="ABC_NikE_OppD_transporters"/>
    <property type="match status" value="1"/>
</dbReference>
<comment type="similarity">
    <text evidence="2">Belongs to the ABC transporter superfamily.</text>
</comment>
<reference evidence="9" key="1">
    <citation type="submission" date="2022-09" db="EMBL/GenBank/DDBJ databases">
        <authorList>
            <person name="De Moura G.S."/>
            <person name="Carvalho E."/>
            <person name="Ramos Sanchez E.M."/>
            <person name="Sellera F.P."/>
            <person name="Marques M.F.S."/>
            <person name="Heinemann M.B."/>
            <person name="De Vliegher S."/>
            <person name="Souza F.N."/>
            <person name="Mota R.A."/>
        </authorList>
    </citation>
    <scope>NUCLEOTIDE SEQUENCE</scope>
    <source>
        <strain evidence="9">BR656</strain>
    </source>
</reference>
<reference evidence="9" key="2">
    <citation type="journal article" date="2023" name="Vet. Microbiol.">
        <title>Emergence of livestock-associated Mammaliicoccus sciuri ST71 co-harbouring mecA and mecC genes in Brazil.</title>
        <authorList>
            <person name="de Moura G.S."/>
            <person name="de Carvalho E."/>
            <person name="Ramos Sanchez E.M."/>
            <person name="Sellera F.P."/>
            <person name="Marques M.F.S."/>
            <person name="Heinemann M.B."/>
            <person name="De Vliegher S."/>
            <person name="Souza F.N."/>
            <person name="Mota R.A."/>
        </authorList>
    </citation>
    <scope>NUCLEOTIDE SEQUENCE</scope>
    <source>
        <strain evidence="9">BR656</strain>
    </source>
</reference>
<keyword evidence="3" id="KW-0813">Transport</keyword>
<evidence type="ECO:0000256" key="7">
    <source>
        <dbReference type="ARBA" id="ARBA00023136"/>
    </source>
</evidence>
<dbReference type="InterPro" id="IPR017871">
    <property type="entry name" value="ABC_transporter-like_CS"/>
</dbReference>
<dbReference type="EMBL" id="JAPNQM010000006">
    <property type="protein sequence ID" value="MDL0117579.1"/>
    <property type="molecule type" value="Genomic_DNA"/>
</dbReference>
<dbReference type="PANTHER" id="PTHR43297">
    <property type="entry name" value="OLIGOPEPTIDE TRANSPORT ATP-BINDING PROTEIN APPD"/>
    <property type="match status" value="1"/>
</dbReference>
<evidence type="ECO:0000313" key="9">
    <source>
        <dbReference type="EMBL" id="MDL0117579.1"/>
    </source>
</evidence>
<dbReference type="InterPro" id="IPR003439">
    <property type="entry name" value="ABC_transporter-like_ATP-bd"/>
</dbReference>
<dbReference type="InterPro" id="IPR003593">
    <property type="entry name" value="AAA+_ATPase"/>
</dbReference>